<dbReference type="Gene3D" id="1.10.730.10">
    <property type="entry name" value="Isoleucyl-tRNA Synthetase, Domain 1"/>
    <property type="match status" value="1"/>
</dbReference>
<keyword evidence="3 6" id="KW-0067">ATP-binding</keyword>
<accession>A0A554LLW9</accession>
<keyword evidence="2 6" id="KW-0547">Nucleotide-binding</keyword>
<dbReference type="InterPro" id="IPR013155">
    <property type="entry name" value="M/V/L/I-tRNA-synth_anticd-bd"/>
</dbReference>
<evidence type="ECO:0000256" key="5">
    <source>
        <dbReference type="ARBA" id="ARBA00023146"/>
    </source>
</evidence>
<comment type="caution">
    <text evidence="10">The sequence shown here is derived from an EMBL/GenBank/DDBJ whole genome shotgun (WGS) entry which is preliminary data.</text>
</comment>
<evidence type="ECO:0000313" key="10">
    <source>
        <dbReference type="EMBL" id="TSC93629.1"/>
    </source>
</evidence>
<dbReference type="GO" id="GO:0005524">
    <property type="term" value="F:ATP binding"/>
    <property type="evidence" value="ECO:0007669"/>
    <property type="project" value="UniProtKB-KW"/>
</dbReference>
<feature type="transmembrane region" description="Helical" evidence="7">
    <location>
        <begin position="6"/>
        <end position="24"/>
    </location>
</feature>
<dbReference type="InterPro" id="IPR014729">
    <property type="entry name" value="Rossmann-like_a/b/a_fold"/>
</dbReference>
<dbReference type="InterPro" id="IPR009080">
    <property type="entry name" value="tRNAsynth_Ia_anticodon-bd"/>
</dbReference>
<dbReference type="AlphaFoldDB" id="A0A554LLW9"/>
<dbReference type="Pfam" id="PF08264">
    <property type="entry name" value="Anticodon_1"/>
    <property type="match status" value="1"/>
</dbReference>
<evidence type="ECO:0000256" key="7">
    <source>
        <dbReference type="SAM" id="Phobius"/>
    </source>
</evidence>
<evidence type="ECO:0000259" key="8">
    <source>
        <dbReference type="Pfam" id="PF08264"/>
    </source>
</evidence>
<dbReference type="Proteomes" id="UP000316495">
    <property type="component" value="Unassembled WGS sequence"/>
</dbReference>
<feature type="domain" description="Methionyl/Valyl/Leucyl/Isoleucyl-tRNA synthetase anticodon-binding" evidence="8">
    <location>
        <begin position="128"/>
        <end position="199"/>
    </location>
</feature>
<proteinExistence type="inferred from homology"/>
<dbReference type="CDD" id="cd07957">
    <property type="entry name" value="Anticodon_Ia_Met"/>
    <property type="match status" value="1"/>
</dbReference>
<dbReference type="InterPro" id="IPR041872">
    <property type="entry name" value="Anticodon_Met"/>
</dbReference>
<reference evidence="10 11" key="1">
    <citation type="submission" date="2017-07" db="EMBL/GenBank/DDBJ databases">
        <title>Mechanisms for carbon and nitrogen cycling indicate functional differentiation within the Candidate Phyla Radiation.</title>
        <authorList>
            <person name="Danczak R.E."/>
            <person name="Johnston M.D."/>
            <person name="Kenah C."/>
            <person name="Slattery M."/>
            <person name="Wrighton K.C."/>
            <person name="Wilkins M.J."/>
        </authorList>
    </citation>
    <scope>NUCLEOTIDE SEQUENCE [LARGE SCALE GENOMIC DNA]</scope>
    <source>
        <strain evidence="10">Athens1014_28</strain>
    </source>
</reference>
<dbReference type="SUPFAM" id="SSF52374">
    <property type="entry name" value="Nucleotidylyl transferase"/>
    <property type="match status" value="1"/>
</dbReference>
<protein>
    <submittedName>
        <fullName evidence="10">Protein containing C-terminal region/beta chain of methionyl-tRNA synthetase</fullName>
    </submittedName>
</protein>
<evidence type="ECO:0000256" key="2">
    <source>
        <dbReference type="ARBA" id="ARBA00022741"/>
    </source>
</evidence>
<evidence type="ECO:0000256" key="4">
    <source>
        <dbReference type="ARBA" id="ARBA00022917"/>
    </source>
</evidence>
<keyword evidence="1 6" id="KW-0436">Ligase</keyword>
<dbReference type="EMBL" id="VMGN01000036">
    <property type="protein sequence ID" value="TSC93629.1"/>
    <property type="molecule type" value="Genomic_DNA"/>
</dbReference>
<dbReference type="PANTHER" id="PTHR43326:SF1">
    <property type="entry name" value="METHIONINE--TRNA LIGASE, MITOCHONDRIAL"/>
    <property type="match status" value="1"/>
</dbReference>
<dbReference type="GO" id="GO:0004825">
    <property type="term" value="F:methionine-tRNA ligase activity"/>
    <property type="evidence" value="ECO:0007669"/>
    <property type="project" value="InterPro"/>
</dbReference>
<evidence type="ECO:0000256" key="6">
    <source>
        <dbReference type="RuleBase" id="RU363039"/>
    </source>
</evidence>
<gene>
    <name evidence="10" type="ORF">Athens101428_609</name>
</gene>
<comment type="similarity">
    <text evidence="6">Belongs to the class-I aminoacyl-tRNA synthetase family.</text>
</comment>
<dbReference type="InterPro" id="IPR023457">
    <property type="entry name" value="Met-tRNA_synth_2"/>
</dbReference>
<keyword evidence="7" id="KW-0472">Membrane</keyword>
<keyword evidence="7" id="KW-0812">Transmembrane</keyword>
<dbReference type="SUPFAM" id="SSF47323">
    <property type="entry name" value="Anticodon-binding domain of a subclass of class I aminoacyl-tRNA synthetases"/>
    <property type="match status" value="1"/>
</dbReference>
<keyword evidence="5 6" id="KW-0030">Aminoacyl-tRNA synthetase</keyword>
<evidence type="ECO:0000313" key="11">
    <source>
        <dbReference type="Proteomes" id="UP000316495"/>
    </source>
</evidence>
<dbReference type="PANTHER" id="PTHR43326">
    <property type="entry name" value="METHIONYL-TRNA SYNTHETASE"/>
    <property type="match status" value="1"/>
</dbReference>
<dbReference type="Pfam" id="PF09334">
    <property type="entry name" value="tRNA-synt_1g"/>
    <property type="match status" value="1"/>
</dbReference>
<dbReference type="GO" id="GO:0006431">
    <property type="term" value="P:methionyl-tRNA aminoacylation"/>
    <property type="evidence" value="ECO:0007669"/>
    <property type="project" value="TreeGrafter"/>
</dbReference>
<keyword evidence="7" id="KW-1133">Transmembrane helix</keyword>
<dbReference type="InterPro" id="IPR015413">
    <property type="entry name" value="Methionyl/Leucyl_tRNA_Synth"/>
</dbReference>
<feature type="domain" description="Methionyl/Leucyl tRNA synthetase" evidence="9">
    <location>
        <begin position="1"/>
        <end position="103"/>
    </location>
</feature>
<evidence type="ECO:0000256" key="1">
    <source>
        <dbReference type="ARBA" id="ARBA00022598"/>
    </source>
</evidence>
<name>A0A554LLW9_9BACT</name>
<sequence>MAKDILWFHGIIWPALLMALELPLPKKIFAHGFFTVDGNKMSKTRGNVLDPNKLVDKFGADAVRYAVLREFPFGEDGDISEEKIAARYENDLANGLGNLLQRTISMIIKYKFEIRNPKSETNPKSEIQISKLIEELKFDQALMEIWKIVGELNSYIDDNKPWELAKSDQKKLSEVLSFVFSNLSSLISPILPFMPETAEKMKKQLETLEPEPLFPRIEIK</sequence>
<evidence type="ECO:0000256" key="3">
    <source>
        <dbReference type="ARBA" id="ARBA00022840"/>
    </source>
</evidence>
<dbReference type="Gene3D" id="3.40.50.620">
    <property type="entry name" value="HUPs"/>
    <property type="match status" value="1"/>
</dbReference>
<keyword evidence="4 6" id="KW-0648">Protein biosynthesis</keyword>
<organism evidence="10 11">
    <name type="scientific">Candidatus Berkelbacteria bacterium Athens1014_28</name>
    <dbReference type="NCBI Taxonomy" id="2017145"/>
    <lineage>
        <taxon>Bacteria</taxon>
        <taxon>Candidatus Berkelbacteria</taxon>
    </lineage>
</organism>
<evidence type="ECO:0000259" key="9">
    <source>
        <dbReference type="Pfam" id="PF09334"/>
    </source>
</evidence>